<sequence length="29" mass="3118">MVALLLGLGEGDQEKTGFLMSQIEALLHC</sequence>
<dbReference type="EMBL" id="OX336137">
    <property type="protein sequence ID" value="CAI2717528.1"/>
    <property type="molecule type" value="Genomic_DNA"/>
</dbReference>
<name>A0ABN8VV19_9BACT</name>
<protein>
    <submittedName>
        <fullName evidence="1">Uncharacterized protein</fullName>
    </submittedName>
</protein>
<gene>
    <name evidence="1" type="ORF">NSPWAT_0669</name>
</gene>
<dbReference type="Proteomes" id="UP001157733">
    <property type="component" value="Chromosome"/>
</dbReference>
<reference evidence="1 2" key="1">
    <citation type="submission" date="2022-09" db="EMBL/GenBank/DDBJ databases">
        <authorList>
            <person name="Kop L."/>
        </authorList>
    </citation>
    <scope>NUCLEOTIDE SEQUENCE [LARGE SCALE GENOMIC DNA]</scope>
    <source>
        <strain evidence="1 2">347</strain>
    </source>
</reference>
<organism evidence="1 2">
    <name type="scientific">Nitrospina watsonii</name>
    <dbReference type="NCBI Taxonomy" id="1323948"/>
    <lineage>
        <taxon>Bacteria</taxon>
        <taxon>Pseudomonadati</taxon>
        <taxon>Nitrospinota/Tectimicrobiota group</taxon>
        <taxon>Nitrospinota</taxon>
        <taxon>Nitrospinia</taxon>
        <taxon>Nitrospinales</taxon>
        <taxon>Nitrospinaceae</taxon>
        <taxon>Nitrospina</taxon>
    </lineage>
</organism>
<proteinExistence type="predicted"/>
<accession>A0ABN8VV19</accession>
<keyword evidence="2" id="KW-1185">Reference proteome</keyword>
<evidence type="ECO:0000313" key="1">
    <source>
        <dbReference type="EMBL" id="CAI2717528.1"/>
    </source>
</evidence>
<evidence type="ECO:0000313" key="2">
    <source>
        <dbReference type="Proteomes" id="UP001157733"/>
    </source>
</evidence>